<dbReference type="InterPro" id="IPR036226">
    <property type="entry name" value="LipOase_C_sf"/>
</dbReference>
<keyword evidence="10" id="KW-0809">Transit peptide</keyword>
<dbReference type="CDD" id="cd01751">
    <property type="entry name" value="PLAT_LH2"/>
    <property type="match status" value="1"/>
</dbReference>
<evidence type="ECO:0000256" key="15">
    <source>
        <dbReference type="ARBA" id="ARBA00023160"/>
    </source>
</evidence>
<keyword evidence="11 19" id="KW-0223">Dioxygenase</keyword>
<dbReference type="GO" id="GO:0009753">
    <property type="term" value="P:response to jasmonic acid"/>
    <property type="evidence" value="ECO:0007669"/>
    <property type="project" value="UniProtKB-ARBA"/>
</dbReference>
<dbReference type="PROSITE" id="PS51393">
    <property type="entry name" value="LIPOXYGENASE_3"/>
    <property type="match status" value="1"/>
</dbReference>
<dbReference type="InterPro" id="IPR042057">
    <property type="entry name" value="Lipoxy_PLAT/LH2"/>
</dbReference>
<dbReference type="Gene3D" id="4.10.375.10">
    <property type="entry name" value="Lipoxygenase-1, Domain 2"/>
    <property type="match status" value="1"/>
</dbReference>
<feature type="region of interest" description="Disordered" evidence="21">
    <location>
        <begin position="270"/>
        <end position="311"/>
    </location>
</feature>
<comment type="pathway">
    <text evidence="20">Lipid metabolism; oxylipin biosynthesis.</text>
</comment>
<dbReference type="Gene3D" id="3.10.450.60">
    <property type="match status" value="1"/>
</dbReference>
<evidence type="ECO:0000256" key="6">
    <source>
        <dbReference type="ARBA" id="ARBA00022640"/>
    </source>
</evidence>
<dbReference type="GO" id="GO:0016165">
    <property type="term" value="F:linoleate 13S-lipoxygenase activity"/>
    <property type="evidence" value="ECO:0007669"/>
    <property type="project" value="UniProtKB-EC"/>
</dbReference>
<dbReference type="PRINTS" id="PR00468">
    <property type="entry name" value="PLTLPOXGNASE"/>
</dbReference>
<dbReference type="InterPro" id="IPR001024">
    <property type="entry name" value="PLAT/LH2_dom"/>
</dbReference>
<evidence type="ECO:0000256" key="19">
    <source>
        <dbReference type="RuleBase" id="RU003974"/>
    </source>
</evidence>
<evidence type="ECO:0000256" key="3">
    <source>
        <dbReference type="ARBA" id="ARBA00009419"/>
    </source>
</evidence>
<evidence type="ECO:0000256" key="2">
    <source>
        <dbReference type="ARBA" id="ARBA00004229"/>
    </source>
</evidence>
<keyword evidence="6" id="KW-0934">Plastid</keyword>
<protein>
    <recommendedName>
        <fullName evidence="20">Lipoxygenase</fullName>
        <ecNumber evidence="20">1.13.11.-</ecNumber>
    </recommendedName>
</protein>
<evidence type="ECO:0000256" key="17">
    <source>
        <dbReference type="ARBA" id="ARBA00052046"/>
    </source>
</evidence>
<keyword evidence="15 20" id="KW-0275">Fatty acid biosynthesis</keyword>
<comment type="subcellular location">
    <subcellularLocation>
        <location evidence="2">Plastid</location>
        <location evidence="2">Chloroplast</location>
    </subcellularLocation>
</comment>
<dbReference type="InterPro" id="IPR000907">
    <property type="entry name" value="LipOase"/>
</dbReference>
<dbReference type="InterPro" id="IPR013819">
    <property type="entry name" value="LipOase_C"/>
</dbReference>
<dbReference type="EMBL" id="AK370370">
    <property type="protein sequence ID" value="BAK01571.1"/>
    <property type="molecule type" value="mRNA"/>
</dbReference>
<comment type="cofactor">
    <cofactor evidence="1 19">
        <name>Fe cation</name>
        <dbReference type="ChEBI" id="CHEBI:24875"/>
    </cofactor>
</comment>
<keyword evidence="4 20" id="KW-0444">Lipid biosynthesis</keyword>
<evidence type="ECO:0000256" key="13">
    <source>
        <dbReference type="ARBA" id="ARBA00023004"/>
    </source>
</evidence>
<keyword evidence="12 19" id="KW-0560">Oxidoreductase</keyword>
<dbReference type="Gene3D" id="2.60.60.20">
    <property type="entry name" value="PLAT/LH2 domain"/>
    <property type="match status" value="1"/>
</dbReference>
<dbReference type="EC" id="1.13.11.-" evidence="20"/>
<comment type="function">
    <text evidence="20">Plant lipoxygenase may be involved in a number of diverse aspects of plant physiology including growth and development, pest resistance, and senescence or responses to wounding.</text>
</comment>
<dbReference type="SUPFAM" id="SSF48484">
    <property type="entry name" value="Lipoxigenase"/>
    <property type="match status" value="1"/>
</dbReference>
<dbReference type="SMART" id="SM00308">
    <property type="entry name" value="LH2"/>
    <property type="match status" value="1"/>
</dbReference>
<feature type="compositionally biased region" description="Basic and acidic residues" evidence="21">
    <location>
        <begin position="295"/>
        <end position="311"/>
    </location>
</feature>
<feature type="region of interest" description="Disordered" evidence="21">
    <location>
        <begin position="28"/>
        <end position="51"/>
    </location>
</feature>
<keyword evidence="5" id="KW-0150">Chloroplast</keyword>
<dbReference type="GO" id="GO:0009507">
    <property type="term" value="C:chloroplast"/>
    <property type="evidence" value="ECO:0007669"/>
    <property type="project" value="UniProtKB-SubCell"/>
</dbReference>
<comment type="catalytic activity">
    <reaction evidence="17">
        <text>(9Z,12Z,15Z)-octadecatrienoate + O2 = (13S)-hydroperoxy-(9Z,11E,15Z)-octadecatrienoate</text>
        <dbReference type="Rhea" id="RHEA:34495"/>
        <dbReference type="ChEBI" id="CHEBI:15379"/>
        <dbReference type="ChEBI" id="CHEBI:32387"/>
        <dbReference type="ChEBI" id="CHEBI:58757"/>
        <dbReference type="EC" id="1.13.11.12"/>
    </reaction>
</comment>
<accession>F2DI84</accession>
<feature type="domain" description="PLAT" evidence="22">
    <location>
        <begin position="79"/>
        <end position="219"/>
    </location>
</feature>
<dbReference type="GO" id="GO:0034440">
    <property type="term" value="P:lipid oxidation"/>
    <property type="evidence" value="ECO:0007669"/>
    <property type="project" value="InterPro"/>
</dbReference>
<dbReference type="Gene3D" id="4.10.372.10">
    <property type="entry name" value="Lipoxygenase-1, Domain 3"/>
    <property type="match status" value="1"/>
</dbReference>
<dbReference type="InterPro" id="IPR001246">
    <property type="entry name" value="LipOase_plant"/>
</dbReference>
<feature type="compositionally biased region" description="Basic residues" evidence="21">
    <location>
        <begin position="285"/>
        <end position="294"/>
    </location>
</feature>
<dbReference type="EMBL" id="AK363602">
    <property type="protein sequence ID" value="BAJ94805.1"/>
    <property type="molecule type" value="mRNA"/>
</dbReference>
<organism evidence="24">
    <name type="scientific">Hordeum vulgare subsp. vulgare</name>
    <name type="common">Domesticated barley</name>
    <dbReference type="NCBI Taxonomy" id="112509"/>
    <lineage>
        <taxon>Eukaryota</taxon>
        <taxon>Viridiplantae</taxon>
        <taxon>Streptophyta</taxon>
        <taxon>Embryophyta</taxon>
        <taxon>Tracheophyta</taxon>
        <taxon>Spermatophyta</taxon>
        <taxon>Magnoliopsida</taxon>
        <taxon>Liliopsida</taxon>
        <taxon>Poales</taxon>
        <taxon>Poaceae</taxon>
        <taxon>BOP clade</taxon>
        <taxon>Pooideae</taxon>
        <taxon>Triticodae</taxon>
        <taxon>Triticeae</taxon>
        <taxon>Hordeinae</taxon>
        <taxon>Hordeum</taxon>
    </lineage>
</organism>
<keyword evidence="9" id="KW-0276">Fatty acid metabolism</keyword>
<keyword evidence="7 19" id="KW-0479">Metal-binding</keyword>
<dbReference type="PROSITE" id="PS50095">
    <property type="entry name" value="PLAT"/>
    <property type="match status" value="1"/>
</dbReference>
<evidence type="ECO:0000256" key="11">
    <source>
        <dbReference type="ARBA" id="ARBA00022964"/>
    </source>
</evidence>
<keyword evidence="14" id="KW-0443">Lipid metabolism</keyword>
<dbReference type="PROSITE" id="PS00711">
    <property type="entry name" value="LIPOXYGENASE_1"/>
    <property type="match status" value="1"/>
</dbReference>
<evidence type="ECO:0000256" key="16">
    <source>
        <dbReference type="ARBA" id="ARBA00051140"/>
    </source>
</evidence>
<dbReference type="PRINTS" id="PR00087">
    <property type="entry name" value="LIPOXYGENASE"/>
</dbReference>
<comment type="similarity">
    <text evidence="3 19">Belongs to the lipoxygenase family.</text>
</comment>
<dbReference type="FunFam" id="3.10.450.60:FF:000005">
    <property type="entry name" value="Lipoxygenase"/>
    <property type="match status" value="1"/>
</dbReference>
<feature type="compositionally biased region" description="Basic and acidic residues" evidence="21">
    <location>
        <begin position="270"/>
        <end position="284"/>
    </location>
</feature>
<dbReference type="GO" id="GO:0046872">
    <property type="term" value="F:metal ion binding"/>
    <property type="evidence" value="ECO:0007669"/>
    <property type="project" value="UniProtKB-UniRule"/>
</dbReference>
<name>F2DI84_HORVV</name>
<evidence type="ECO:0000313" key="24">
    <source>
        <dbReference type="EMBL" id="BAJ94805.1"/>
    </source>
</evidence>
<dbReference type="InterPro" id="IPR027433">
    <property type="entry name" value="Lipoxygenase_dom_3"/>
</dbReference>
<evidence type="ECO:0000256" key="14">
    <source>
        <dbReference type="ARBA" id="ARBA00023098"/>
    </source>
</evidence>
<dbReference type="InterPro" id="IPR020833">
    <property type="entry name" value="LipOase_Fe_BS"/>
</dbReference>
<evidence type="ECO:0000256" key="8">
    <source>
        <dbReference type="ARBA" id="ARBA00022767"/>
    </source>
</evidence>
<evidence type="ECO:0000259" key="23">
    <source>
        <dbReference type="PROSITE" id="PS51393"/>
    </source>
</evidence>
<evidence type="ECO:0000256" key="10">
    <source>
        <dbReference type="ARBA" id="ARBA00022946"/>
    </source>
</evidence>
<evidence type="ECO:0000256" key="20">
    <source>
        <dbReference type="RuleBase" id="RU003975"/>
    </source>
</evidence>
<dbReference type="AlphaFoldDB" id="F2DI84"/>
<dbReference type="UniPathway" id="UPA00382"/>
<evidence type="ECO:0000256" key="9">
    <source>
        <dbReference type="ARBA" id="ARBA00022832"/>
    </source>
</evidence>
<evidence type="ECO:0000256" key="18">
    <source>
        <dbReference type="PROSITE-ProRule" id="PRU00152"/>
    </source>
</evidence>
<dbReference type="GO" id="GO:0006633">
    <property type="term" value="P:fatty acid biosynthetic process"/>
    <property type="evidence" value="ECO:0007669"/>
    <property type="project" value="UniProtKB-KW"/>
</dbReference>
<dbReference type="PANTHER" id="PTHR11771">
    <property type="entry name" value="LIPOXYGENASE"/>
    <property type="match status" value="1"/>
</dbReference>
<proteinExistence type="evidence at transcript level"/>
<dbReference type="InterPro" id="IPR036392">
    <property type="entry name" value="PLAT/LH2_dom_sf"/>
</dbReference>
<evidence type="ECO:0000256" key="12">
    <source>
        <dbReference type="ARBA" id="ARBA00023002"/>
    </source>
</evidence>
<evidence type="ECO:0000256" key="21">
    <source>
        <dbReference type="SAM" id="MobiDB-lite"/>
    </source>
</evidence>
<sequence length="932" mass="106316">MQTATKPLVGARAVPLSRRASFLVAEARRKPSTNSRRTRVGSTSTTTTTTTTLTDVNGPALTTVAKPGHQYDLKQTVEMKATVSVHMKSFWWSDEKKERARDWAYDLILGSWLTLELVSSELDPNTGQEHDVISGKLKHSRETEKDYDLYEAIFTVPASFGPIGAVRLVNYHHTEMLLGEVKIFPAGEDPTKSSAVTLFHCHSWIDPSHCSPDKRTFFPVEKSYIPSQTPKGVEKLRKSELEALRGNGCGERKKHDRIYDYDVYNDLGKPESKRPVLGGKEHPYPRRCRTGRPRSKTDPSSEEESHKKGEMYVPRDETFTERKEQAFLTKQLLSQLHGLCTGLKVNKDILPSFPTLASIDALYDDDFRNQPVQPEGGKVRLILDLLAKELVHLVKLEGAEFVEGLRRVFKFETPEIHDMDKLAWFRDEEFARQTLAGMNPLSIQLVTELPIVSKLDELKYGPADSLITKELIEKQINRIMTAEEAVAQKKLFMLDYHDLLLPYVHRVRKLDNKTMYGSRTLFFLADDGTLRPIAIELTRPKSPHKQQWRKVFTPGSGYSGSVTGSWEWQLAKIHVLSHDTGYHQLVSHWLRTHCCVEPYVIAANRQLSQMHPIYRLLHPHFRFTMEINAQARGMLICADGIIEKTFSPGEFSMEISSAAYDKQWRFDMEALPEDLIRRGMAVRGEDGKLELAIEDYPYANDGLLVWDAIKQWASDYVAHYYPCAADIVDDEELQDWWTEVRTKGHTDKQDEPWWPELDCHESLVQVLATIMWVTSAHHAAVNFGQYPMAGYVPNHPSIARRNMPCEMGPEEMLAFKAAPEKVWLDTLPSQLQTVMVMATLDLLSSHASDEEYMGTHQEPAWQRDGEVDKAFQVFQKKMRDIAEQVEEWNKDDSRRNRHGAGVVPYVLLRPLNGNPMDAKTVMEMGIPNSISI</sequence>
<dbReference type="InterPro" id="IPR020834">
    <property type="entry name" value="LipOase_CS"/>
</dbReference>
<evidence type="ECO:0000256" key="1">
    <source>
        <dbReference type="ARBA" id="ARBA00001962"/>
    </source>
</evidence>
<reference evidence="24" key="1">
    <citation type="journal article" date="2011" name="Plant Physiol.">
        <title>Comprehensive sequence analysis of 24,783 barley full-length cDNAs derived from 12 clone libraries.</title>
        <authorList>
            <person name="Matsumoto T."/>
            <person name="Tanaka T."/>
            <person name="Sakai H."/>
            <person name="Amano N."/>
            <person name="Kanamori H."/>
            <person name="Kurita K."/>
            <person name="Kikuta A."/>
            <person name="Kamiya K."/>
            <person name="Yamamoto M."/>
            <person name="Ikawa H."/>
            <person name="Fujii N."/>
            <person name="Hori K."/>
            <person name="Itoh T."/>
            <person name="Sato K."/>
        </authorList>
    </citation>
    <scope>NUCLEOTIDE SEQUENCE</scope>
    <source>
        <tissue evidence="24">Shoot and root</tissue>
    </source>
</reference>
<dbReference type="GO" id="GO:0031408">
    <property type="term" value="P:oxylipin biosynthetic process"/>
    <property type="evidence" value="ECO:0007669"/>
    <property type="project" value="UniProtKB-UniRule"/>
</dbReference>
<evidence type="ECO:0000256" key="7">
    <source>
        <dbReference type="ARBA" id="ARBA00022723"/>
    </source>
</evidence>
<dbReference type="Pfam" id="PF01477">
    <property type="entry name" value="PLAT"/>
    <property type="match status" value="1"/>
</dbReference>
<dbReference type="Pfam" id="PF00305">
    <property type="entry name" value="Lipoxygenase"/>
    <property type="match status" value="1"/>
</dbReference>
<evidence type="ECO:0000256" key="4">
    <source>
        <dbReference type="ARBA" id="ARBA00022516"/>
    </source>
</evidence>
<keyword evidence="8 20" id="KW-0925">Oxylipin biosynthesis</keyword>
<dbReference type="Gene3D" id="1.20.245.10">
    <property type="entry name" value="Lipoxygenase-1, Domain 5"/>
    <property type="match status" value="1"/>
</dbReference>
<comment type="caution">
    <text evidence="18">Lacks conserved residue(s) required for the propagation of feature annotation.</text>
</comment>
<comment type="catalytic activity">
    <reaction evidence="16">
        <text>(9Z,12Z)-octadecadienoate + O2 = (13S)-hydroperoxy-(9Z,11E)-octadecadienoate</text>
        <dbReference type="Rhea" id="RHEA:22780"/>
        <dbReference type="ChEBI" id="CHEBI:15379"/>
        <dbReference type="ChEBI" id="CHEBI:30245"/>
        <dbReference type="ChEBI" id="CHEBI:57466"/>
        <dbReference type="EC" id="1.13.11.12"/>
    </reaction>
</comment>
<dbReference type="PROSITE" id="PS00081">
    <property type="entry name" value="LIPOXYGENASE_2"/>
    <property type="match status" value="1"/>
</dbReference>
<evidence type="ECO:0000256" key="5">
    <source>
        <dbReference type="ARBA" id="ARBA00022528"/>
    </source>
</evidence>
<keyword evidence="13 19" id="KW-0408">Iron</keyword>
<dbReference type="SUPFAM" id="SSF49723">
    <property type="entry name" value="Lipase/lipooxygenase domain (PLAT/LH2 domain)"/>
    <property type="match status" value="1"/>
</dbReference>
<evidence type="ECO:0000259" key="22">
    <source>
        <dbReference type="PROSITE" id="PS50095"/>
    </source>
</evidence>
<feature type="domain" description="Lipoxygenase" evidence="23">
    <location>
        <begin position="223"/>
        <end position="932"/>
    </location>
</feature>
<feature type="compositionally biased region" description="Low complexity" evidence="21">
    <location>
        <begin position="32"/>
        <end position="51"/>
    </location>
</feature>
<dbReference type="FunFam" id="1.20.245.10:FF:000002">
    <property type="entry name" value="Lipoxygenase"/>
    <property type="match status" value="1"/>
</dbReference>